<keyword evidence="3" id="KW-0325">Glycoprotein</keyword>
<dbReference type="SMART" id="SM00191">
    <property type="entry name" value="Int_alpha"/>
    <property type="match status" value="6"/>
</dbReference>
<feature type="region of interest" description="Disordered" evidence="5">
    <location>
        <begin position="1"/>
        <end position="22"/>
    </location>
</feature>
<keyword evidence="6" id="KW-0472">Membrane</keyword>
<feature type="repeat" description="FG-GAP" evidence="4">
    <location>
        <begin position="316"/>
        <end position="385"/>
    </location>
</feature>
<evidence type="ECO:0000313" key="8">
    <source>
        <dbReference type="Proteomes" id="UP001530377"/>
    </source>
</evidence>
<dbReference type="PROSITE" id="PS51470">
    <property type="entry name" value="FG_GAP"/>
    <property type="match status" value="2"/>
</dbReference>
<protein>
    <submittedName>
        <fullName evidence="7">Uncharacterized protein</fullName>
    </submittedName>
</protein>
<dbReference type="EMBL" id="JALLPB020000379">
    <property type="protein sequence ID" value="KAL3809760.1"/>
    <property type="molecule type" value="Genomic_DNA"/>
</dbReference>
<proteinExistence type="predicted"/>
<keyword evidence="8" id="KW-1185">Reference proteome</keyword>
<dbReference type="Pfam" id="PF14312">
    <property type="entry name" value="FG-GAP_2"/>
    <property type="match status" value="2"/>
</dbReference>
<dbReference type="AlphaFoldDB" id="A0ABD3RQ57"/>
<comment type="caution">
    <text evidence="7">The sequence shown here is derived from an EMBL/GenBank/DDBJ whole genome shotgun (WGS) entry which is preliminary data.</text>
</comment>
<dbReference type="PANTHER" id="PTHR36220:SF1">
    <property type="entry name" value="GAMMA TUBULIN COMPLEX COMPONENT C-TERMINAL DOMAIN-CONTAINING PROTEIN"/>
    <property type="match status" value="1"/>
</dbReference>
<organism evidence="7 8">
    <name type="scientific">Cyclostephanos tholiformis</name>
    <dbReference type="NCBI Taxonomy" id="382380"/>
    <lineage>
        <taxon>Eukaryota</taxon>
        <taxon>Sar</taxon>
        <taxon>Stramenopiles</taxon>
        <taxon>Ochrophyta</taxon>
        <taxon>Bacillariophyta</taxon>
        <taxon>Coscinodiscophyceae</taxon>
        <taxon>Thalassiosirophycidae</taxon>
        <taxon>Stephanodiscales</taxon>
        <taxon>Stephanodiscaceae</taxon>
        <taxon>Cyclostephanos</taxon>
    </lineage>
</organism>
<keyword evidence="6" id="KW-1133">Transmembrane helix</keyword>
<name>A0ABD3RQ57_9STRA</name>
<dbReference type="Proteomes" id="UP001530377">
    <property type="component" value="Unassembled WGS sequence"/>
</dbReference>
<keyword evidence="2" id="KW-0677">Repeat</keyword>
<dbReference type="Gene3D" id="2.130.10.130">
    <property type="entry name" value="Integrin alpha, N-terminal"/>
    <property type="match status" value="2"/>
</dbReference>
<gene>
    <name evidence="7" type="ORF">ACHAXA_010715</name>
</gene>
<evidence type="ECO:0000256" key="3">
    <source>
        <dbReference type="ARBA" id="ARBA00023180"/>
    </source>
</evidence>
<sequence length="501" mass="52588">MSLDEALPMAGPAAPDRDGGNVRRGGTIGALAGLWARQGKYVKIGLVSLGLMTLGAIISVMIVKLGFDQDDNNITIRTTTPSASPTISIWKQQGVAIVGDAADDLLGNSVAVSADASTIVVGARGNHENDSKTGYVKVYRTIDDSGNMVQLGQTIYGDVTGDQFGWSVDIAANENTIVIGSPGYWDVDDRPGYMRVFSLDNDDDIGTNTWKQIGQDIIGEEDGDDFGWSVSISGDSKTIAVGADEYDGENGIDSGLVRVYRMDDSQSDWIQIGNDIEGEAAGDWLGSSVSLPADGNKVAIGSAGSDDNGDFSGHVIVYQMNSARSSWEQLGQTLYGDNADDFSGWSVDLSPDGKTLAIGSPGSSDGGDRPGYVRVFSLKVSGNNSGTSSWEQIGLDIFGEAKGDLFGMTVSLSNDGRTIAIGATNNDGEDGVDSGHVRVYRMDDSKSDWVQIGDDIDGDAPYDTSGTSVSLSADGDTVAIGSDWNDENGAEAGHVQVYILE</sequence>
<evidence type="ECO:0000256" key="1">
    <source>
        <dbReference type="ARBA" id="ARBA00022729"/>
    </source>
</evidence>
<keyword evidence="6" id="KW-0812">Transmembrane</keyword>
<feature type="transmembrane region" description="Helical" evidence="6">
    <location>
        <begin position="44"/>
        <end position="67"/>
    </location>
</feature>
<evidence type="ECO:0000256" key="4">
    <source>
        <dbReference type="PROSITE-ProRule" id="PRU00803"/>
    </source>
</evidence>
<evidence type="ECO:0000256" key="5">
    <source>
        <dbReference type="SAM" id="MobiDB-lite"/>
    </source>
</evidence>
<reference evidence="7 8" key="1">
    <citation type="submission" date="2024-10" db="EMBL/GenBank/DDBJ databases">
        <title>Updated reference genomes for cyclostephanoid diatoms.</title>
        <authorList>
            <person name="Roberts W.R."/>
            <person name="Alverson A.J."/>
        </authorList>
    </citation>
    <scope>NUCLEOTIDE SEQUENCE [LARGE SCALE GENOMIC DNA]</scope>
    <source>
        <strain evidence="7 8">AJA228-03</strain>
    </source>
</reference>
<evidence type="ECO:0000256" key="2">
    <source>
        <dbReference type="ARBA" id="ARBA00022737"/>
    </source>
</evidence>
<dbReference type="InterPro" id="IPR013517">
    <property type="entry name" value="FG-GAP"/>
</dbReference>
<dbReference type="InterPro" id="IPR028994">
    <property type="entry name" value="Integrin_alpha_N"/>
</dbReference>
<evidence type="ECO:0000256" key="6">
    <source>
        <dbReference type="SAM" id="Phobius"/>
    </source>
</evidence>
<accession>A0ABD3RQ57</accession>
<feature type="repeat" description="FG-GAP" evidence="4">
    <location>
        <begin position="150"/>
        <end position="204"/>
    </location>
</feature>
<keyword evidence="1" id="KW-0732">Signal</keyword>
<dbReference type="PANTHER" id="PTHR36220">
    <property type="entry name" value="UNNAMED PRODUCT"/>
    <property type="match status" value="1"/>
</dbReference>
<evidence type="ECO:0000313" key="7">
    <source>
        <dbReference type="EMBL" id="KAL3809760.1"/>
    </source>
</evidence>
<dbReference type="SUPFAM" id="SSF82171">
    <property type="entry name" value="DPP6 N-terminal domain-like"/>
    <property type="match status" value="1"/>
</dbReference>
<dbReference type="InterPro" id="IPR013519">
    <property type="entry name" value="Int_alpha_beta-p"/>
</dbReference>